<accession>A0A0U1MH75</accession>
<evidence type="ECO:0008006" key="5">
    <source>
        <dbReference type="Google" id="ProtNLM"/>
    </source>
</evidence>
<evidence type="ECO:0000313" key="4">
    <source>
        <dbReference type="Proteomes" id="UP000507408"/>
    </source>
</evidence>
<gene>
    <name evidence="2" type="ORF">BN1321_20002</name>
    <name evidence="1" type="ORF">SAMEA70245418_00019</name>
</gene>
<protein>
    <recommendedName>
        <fullName evidence="5">HNH domain-containing protein</fullName>
    </recommendedName>
</protein>
<dbReference type="EMBL" id="CVOQ01000012">
    <property type="protein sequence ID" value="CRI08676.1"/>
    <property type="molecule type" value="Genomic_DNA"/>
</dbReference>
<evidence type="ECO:0000313" key="1">
    <source>
        <dbReference type="EMBL" id="CAC8488608.1"/>
    </source>
</evidence>
<evidence type="ECO:0000313" key="3">
    <source>
        <dbReference type="Proteomes" id="UP000039437"/>
    </source>
</evidence>
<name>A0A0U1MH75_STAAU</name>
<evidence type="ECO:0000313" key="2">
    <source>
        <dbReference type="EMBL" id="CRI08676.1"/>
    </source>
</evidence>
<dbReference type="EMBL" id="CAIIKR010000001">
    <property type="protein sequence ID" value="CAC8488608.1"/>
    <property type="molecule type" value="Genomic_DNA"/>
</dbReference>
<sequence>MENIVSLCSHCHNLLHYGKFEDKKPILEKLFNERKKALSAVGLDITLEKLEASVFSMIQASFCYPS</sequence>
<dbReference type="Proteomes" id="UP000507408">
    <property type="component" value="Unassembled WGS sequence"/>
</dbReference>
<dbReference type="AlphaFoldDB" id="A0A0U1MH75"/>
<reference evidence="1 4" key="2">
    <citation type="submission" date="2020-06" db="EMBL/GenBank/DDBJ databases">
        <authorList>
            <consortium name="Pathogen Informatics"/>
        </authorList>
    </citation>
    <scope>NUCLEOTIDE SEQUENCE [LARGE SCALE GENOMIC DNA]</scope>
    <source>
        <strain evidence="1 4">MOS222</strain>
    </source>
</reference>
<proteinExistence type="predicted"/>
<reference evidence="2 3" key="1">
    <citation type="submission" date="2015-04" db="EMBL/GenBank/DDBJ databases">
        <authorList>
            <person name="Syromyatnikov M.Y."/>
            <person name="Popov V.N."/>
        </authorList>
    </citation>
    <scope>NUCLEOTIDE SEQUENCE [LARGE SCALE GENOMIC DNA]</scope>
    <source>
        <strain evidence="2 3">AH1</strain>
    </source>
</reference>
<dbReference type="Proteomes" id="UP000039437">
    <property type="component" value="Unassembled WGS sequence"/>
</dbReference>
<organism evidence="2 3">
    <name type="scientific">Staphylococcus aureus</name>
    <dbReference type="NCBI Taxonomy" id="1280"/>
    <lineage>
        <taxon>Bacteria</taxon>
        <taxon>Bacillati</taxon>
        <taxon>Bacillota</taxon>
        <taxon>Bacilli</taxon>
        <taxon>Bacillales</taxon>
        <taxon>Staphylococcaceae</taxon>
        <taxon>Staphylococcus</taxon>
    </lineage>
</organism>